<dbReference type="InterPro" id="IPR013766">
    <property type="entry name" value="Thioredoxin_domain"/>
</dbReference>
<dbReference type="PATRIC" id="fig|59561.3.peg.1170"/>
<protein>
    <submittedName>
        <fullName evidence="2">Thiol-disulfide oxidoreductase ResA</fullName>
    </submittedName>
</protein>
<keyword evidence="3" id="KW-1185">Reference proteome</keyword>
<evidence type="ECO:0000313" key="3">
    <source>
        <dbReference type="Proteomes" id="UP000054404"/>
    </source>
</evidence>
<dbReference type="CDD" id="cd02966">
    <property type="entry name" value="TlpA_like_family"/>
    <property type="match status" value="1"/>
</dbReference>
<dbReference type="InterPro" id="IPR050553">
    <property type="entry name" value="Thioredoxin_ResA/DsbE_sf"/>
</dbReference>
<feature type="domain" description="Thioredoxin" evidence="1">
    <location>
        <begin position="69"/>
        <end position="204"/>
    </location>
</feature>
<dbReference type="GO" id="GO:0016491">
    <property type="term" value="F:oxidoreductase activity"/>
    <property type="evidence" value="ECO:0007669"/>
    <property type="project" value="InterPro"/>
</dbReference>
<dbReference type="PROSITE" id="PS51352">
    <property type="entry name" value="THIOREDOXIN_2"/>
    <property type="match status" value="1"/>
</dbReference>
<dbReference type="Pfam" id="PF00578">
    <property type="entry name" value="AhpC-TSA"/>
    <property type="match status" value="1"/>
</dbReference>
<accession>A0A0W1KJV6</accession>
<dbReference type="EMBL" id="LNIZ01000005">
    <property type="protein sequence ID" value="KTF03849.1"/>
    <property type="molecule type" value="Genomic_DNA"/>
</dbReference>
<reference evidence="2 3" key="1">
    <citation type="submission" date="2015-11" db="EMBL/GenBank/DDBJ databases">
        <title>Draft Genome Sequence of the Type Strain Trueperella bernardiae LCDC 89-0504T, Isolated from Blood Culture.</title>
        <authorList>
            <person name="Bernier A.-M."/>
            <person name="Bernard K."/>
        </authorList>
    </citation>
    <scope>NUCLEOTIDE SEQUENCE [LARGE SCALE GENOMIC DNA]</scope>
    <source>
        <strain evidence="2 3">LCDC 89-0504</strain>
    </source>
</reference>
<dbReference type="AlphaFoldDB" id="A0A0W1KJV6"/>
<sequence>MSTTDWRTGIRESKYGTMMVLIVTTLLVLAGAWIVSGSSFGESLLGKDDTPAGSGKVSQVDVDSAQPAPTVGEPAPAFTAVDVAGNEVSLEALHGKPVWLLFAATWCQGCRAEMPDVQAVADARDDVEVVGAFVGEQDNTVSGYLSRAGYDFAAVADESNDLSRAYGVLGIPAHFLIDAEGNVANYRVGVLSEDSIEEFLSAAK</sequence>
<comment type="caution">
    <text evidence="2">The sequence shown here is derived from an EMBL/GenBank/DDBJ whole genome shotgun (WGS) entry which is preliminary data.</text>
</comment>
<gene>
    <name evidence="2" type="primary">resA</name>
    <name evidence="2" type="ORF">AQZ59_01177</name>
</gene>
<dbReference type="PANTHER" id="PTHR42852">
    <property type="entry name" value="THIOL:DISULFIDE INTERCHANGE PROTEIN DSBE"/>
    <property type="match status" value="1"/>
</dbReference>
<dbReference type="InterPro" id="IPR000866">
    <property type="entry name" value="AhpC/TSA"/>
</dbReference>
<name>A0A0W1KJV6_9ACTO</name>
<dbReference type="PANTHER" id="PTHR42852:SF13">
    <property type="entry name" value="PROTEIN DIPZ"/>
    <property type="match status" value="1"/>
</dbReference>
<dbReference type="Proteomes" id="UP000054404">
    <property type="component" value="Unassembled WGS sequence"/>
</dbReference>
<dbReference type="RefSeq" id="WP_082661189.1">
    <property type="nucleotide sequence ID" value="NZ_LNIZ01000005.1"/>
</dbReference>
<dbReference type="OrthoDB" id="9790194at2"/>
<organism evidence="2 3">
    <name type="scientific">Trueperella bernardiae</name>
    <dbReference type="NCBI Taxonomy" id="59561"/>
    <lineage>
        <taxon>Bacteria</taxon>
        <taxon>Bacillati</taxon>
        <taxon>Actinomycetota</taxon>
        <taxon>Actinomycetes</taxon>
        <taxon>Actinomycetales</taxon>
        <taxon>Actinomycetaceae</taxon>
        <taxon>Trueperella</taxon>
    </lineage>
</organism>
<proteinExistence type="predicted"/>
<evidence type="ECO:0000259" key="1">
    <source>
        <dbReference type="PROSITE" id="PS51352"/>
    </source>
</evidence>
<dbReference type="InterPro" id="IPR036249">
    <property type="entry name" value="Thioredoxin-like_sf"/>
</dbReference>
<dbReference type="STRING" id="59561.AQZ59_01177"/>
<dbReference type="Gene3D" id="3.40.30.10">
    <property type="entry name" value="Glutaredoxin"/>
    <property type="match status" value="1"/>
</dbReference>
<dbReference type="GO" id="GO:0016209">
    <property type="term" value="F:antioxidant activity"/>
    <property type="evidence" value="ECO:0007669"/>
    <property type="project" value="InterPro"/>
</dbReference>
<dbReference type="SUPFAM" id="SSF52833">
    <property type="entry name" value="Thioredoxin-like"/>
    <property type="match status" value="1"/>
</dbReference>
<evidence type="ECO:0000313" key="2">
    <source>
        <dbReference type="EMBL" id="KTF03849.1"/>
    </source>
</evidence>